<evidence type="ECO:0000256" key="1">
    <source>
        <dbReference type="ARBA" id="ARBA00004123"/>
    </source>
</evidence>
<protein>
    <recommendedName>
        <fullName evidence="4">Chromo domain-containing protein</fullName>
    </recommendedName>
</protein>
<feature type="compositionally biased region" description="Basic and acidic residues" evidence="3">
    <location>
        <begin position="814"/>
        <end position="823"/>
    </location>
</feature>
<dbReference type="GO" id="GO:0006338">
    <property type="term" value="P:chromatin remodeling"/>
    <property type="evidence" value="ECO:0007669"/>
    <property type="project" value="UniProtKB-ARBA"/>
</dbReference>
<dbReference type="Gene3D" id="2.40.50.40">
    <property type="match status" value="1"/>
</dbReference>
<dbReference type="Pfam" id="PF00385">
    <property type="entry name" value="Chromo"/>
    <property type="match status" value="1"/>
</dbReference>
<organism evidence="5 6">
    <name type="scientific">Pleurotus ostreatus</name>
    <name type="common">Oyster mushroom</name>
    <name type="synonym">White-rot fungus</name>
    <dbReference type="NCBI Taxonomy" id="5322"/>
    <lineage>
        <taxon>Eukaryota</taxon>
        <taxon>Fungi</taxon>
        <taxon>Dikarya</taxon>
        <taxon>Basidiomycota</taxon>
        <taxon>Agaricomycotina</taxon>
        <taxon>Agaricomycetes</taxon>
        <taxon>Agaricomycetidae</taxon>
        <taxon>Agaricales</taxon>
        <taxon>Pleurotineae</taxon>
        <taxon>Pleurotaceae</taxon>
        <taxon>Pleurotus</taxon>
    </lineage>
</organism>
<dbReference type="PANTHER" id="PTHR22812">
    <property type="entry name" value="CHROMOBOX PROTEIN"/>
    <property type="match status" value="1"/>
</dbReference>
<feature type="region of interest" description="Disordered" evidence="3">
    <location>
        <begin position="807"/>
        <end position="828"/>
    </location>
</feature>
<feature type="region of interest" description="Disordered" evidence="3">
    <location>
        <begin position="1380"/>
        <end position="1409"/>
    </location>
</feature>
<dbReference type="EMBL" id="JACETU010000007">
    <property type="protein sequence ID" value="KAF7424975.1"/>
    <property type="molecule type" value="Genomic_DNA"/>
</dbReference>
<dbReference type="PROSITE" id="PS50013">
    <property type="entry name" value="CHROMO_2"/>
    <property type="match status" value="1"/>
</dbReference>
<reference evidence="5" key="1">
    <citation type="submission" date="2019-07" db="EMBL/GenBank/DDBJ databases">
        <authorList>
            <person name="Palmer J.M."/>
        </authorList>
    </citation>
    <scope>NUCLEOTIDE SEQUENCE</scope>
    <source>
        <strain evidence="5">PC9</strain>
    </source>
</reference>
<evidence type="ECO:0000259" key="4">
    <source>
        <dbReference type="PROSITE" id="PS50013"/>
    </source>
</evidence>
<feature type="region of interest" description="Disordered" evidence="3">
    <location>
        <begin position="686"/>
        <end position="735"/>
    </location>
</feature>
<feature type="domain" description="Chromo" evidence="4">
    <location>
        <begin position="755"/>
        <end position="815"/>
    </location>
</feature>
<proteinExistence type="predicted"/>
<feature type="region of interest" description="Disordered" evidence="3">
    <location>
        <begin position="2016"/>
        <end position="2038"/>
    </location>
</feature>
<dbReference type="VEuPathDB" id="FungiDB:PC9H_010286"/>
<dbReference type="GO" id="GO:0005634">
    <property type="term" value="C:nucleus"/>
    <property type="evidence" value="ECO:0007669"/>
    <property type="project" value="UniProtKB-SubCell"/>
</dbReference>
<comment type="subcellular location">
    <subcellularLocation>
        <location evidence="1">Nucleus</location>
    </subcellularLocation>
</comment>
<comment type="caution">
    <text evidence="5">The sequence shown here is derived from an EMBL/GenBank/DDBJ whole genome shotgun (WGS) entry which is preliminary data.</text>
</comment>
<dbReference type="SMART" id="SM00298">
    <property type="entry name" value="CHROMO"/>
    <property type="match status" value="1"/>
</dbReference>
<dbReference type="SUPFAM" id="SSF54160">
    <property type="entry name" value="Chromo domain-like"/>
    <property type="match status" value="1"/>
</dbReference>
<feature type="compositionally biased region" description="Basic residues" evidence="3">
    <location>
        <begin position="1047"/>
        <end position="1059"/>
    </location>
</feature>
<dbReference type="OrthoDB" id="3057432at2759"/>
<name>A0A8H7DQ24_PLEOS</name>
<dbReference type="InterPro" id="IPR000953">
    <property type="entry name" value="Chromo/chromo_shadow_dom"/>
</dbReference>
<dbReference type="InterPro" id="IPR051219">
    <property type="entry name" value="Heterochromatin_chromo-domain"/>
</dbReference>
<evidence type="ECO:0000256" key="2">
    <source>
        <dbReference type="ARBA" id="ARBA00023242"/>
    </source>
</evidence>
<keyword evidence="6" id="KW-1185">Reference proteome</keyword>
<feature type="compositionally biased region" description="Polar residues" evidence="3">
    <location>
        <begin position="1389"/>
        <end position="1407"/>
    </location>
</feature>
<dbReference type="InterPro" id="IPR016197">
    <property type="entry name" value="Chromo-like_dom_sf"/>
</dbReference>
<gene>
    <name evidence="5" type="ORF">PC9H_010286</name>
</gene>
<evidence type="ECO:0000313" key="6">
    <source>
        <dbReference type="Proteomes" id="UP000623687"/>
    </source>
</evidence>
<keyword evidence="2" id="KW-0539">Nucleus</keyword>
<feature type="compositionally biased region" description="Basic and acidic residues" evidence="3">
    <location>
        <begin position="649"/>
        <end position="658"/>
    </location>
</feature>
<dbReference type="GeneID" id="59380104"/>
<dbReference type="InterPro" id="IPR023780">
    <property type="entry name" value="Chromo_domain"/>
</dbReference>
<dbReference type="Proteomes" id="UP000623687">
    <property type="component" value="Unassembled WGS sequence"/>
</dbReference>
<dbReference type="RefSeq" id="XP_036629169.1">
    <property type="nucleotide sequence ID" value="XM_036779780.1"/>
</dbReference>
<feature type="compositionally biased region" description="Acidic residues" evidence="3">
    <location>
        <begin position="705"/>
        <end position="725"/>
    </location>
</feature>
<accession>A0A8H7DQ24</accession>
<sequence length="2038" mass="227668">MREVPDDLVQPSCTEPPSGYDVISMGLEDMIAHARTSQEAINIVVTGLDSESRHVHVDITKDQLILGPDDLAVSADIDSVIFVTREPRFMKPVAILTSPVIRDRAPIWKNNHAYAELLVPPSDEDRDAGGARTDWLLQRFALSRVPHVHLGIQGGLSSMVNLYLFFPRMTHKAPYSRFWTSKVPAHIQYLIWEDVILPSLRSVIGVTEEVYAGYDQDHVKFKQGGKSSATPSFPLSRLKFAQFLRELDQMVQCCYEFLSLRLAHAIFQIRALDQEGKTQYGSYFFVLENKGCKSYCRATYEPEIGMDMEDTVSSAFRKCQETFDGLDWSYMLDPSNGGDLLLDIGVSIHPKRRGVVGLWTLAGLEASYGASGYGAGNIHHVNTMANHGALQSEMGQKRAEQTGIAFRHSYNLWYEVVRKANNSRDLFSDMEVFDRSPKHVDQVKGLKVIKRNMDELPHAIKLVLKQLKFSTTIHDDWKWGSTVAFRDAEGGVIIEDLPNEQVPPLSQDILSKIRAAFPSASLAKTPALGSPESDDDLDTNSQLDSDEEVEVYEMALEDGITTQAPTQDEAVDAMDIEDEARICDEDILSKFLVRDLLTQQQTGGVKEQKAQAMEDELALIAQQLEQIAITTGPPGDDSHHSVDPTKAPDTLRSDNEKDADMQMDNIILSVHAITKRLTRLAIAEDPSSAPVRKRPGRRYGLNSISDDESTESDSLSEESESDNEDSMVSKDNVVKSQRSSIASSAEVSASSDSEFEVEAILKFKNDDDGKPIYFVKWKGYTDRHNSWVREEDAGNTQDLIKAFWKKKNATSPSHNDERPERETWSTSRMDGPLDVTDQLIHLDFHGLVYNKLVKLIICVQCSLGLPFGMVHDHLTTKTSVPIATDKVPAACKKETVVHTLKGPMASLTVFTAALKAVLKRHGVELAEVGDMRTPDAWTAHFQEFHRRFPDVAPRIEGLQIYMVRRCATCRRAYTSLNVYNKHFVRLPSGSRACSFSDEGKPIMLAQRAADKAKAAFRISKEAPPTLPAVISDIEDVSDVETNNKGKALPRTKRNGRKSQGKGAKGSNDEADTPDRPQRGTAMVPKGEDITAQSFTRAKNRQFYFEVDASTKDVGTIPGANLLSWETRLQANRARMREQAQKATDGVKKDTFVETEGIRGFLEPFDPAIVYSACHISLRGGGLGNRLRRRLASLRKGSSMNDVRTVQSFHSSVRFLFKDCSPRTRPGTDWKPNLSDTSLAIYTGVQEMMICAVATHVLKPILARNGKSALFCLTPVQEQATRNLIHSLHVDRTTALSKKETLIAIERMYAMLYSIYFPPSSTQFLKQSFSSPLVAFLATLWIKHDGTYIEIQEFTPYLAKVQFMMRLAGFHKMQESFEVVEQGERDEQADCSSTPPSRSGSPQSSLQQAADVCFSPKKPAEGSPDGAVADEDFLLRQEMKDLRPRRKSLHDFEQELENEGKTGSQRWFLFVKTWTATYLWEFMPTPFATLRGWMHTATHIVNRTTRRPIIVTTDDAGGTVQIGAATFTVDDFIAAIHRELELLLELIKQILMGVDLAEEGIQYNPYTIKDTMDEATPGYGIFNPLENEDSNKFFAALSKCGAFTKDGQPDQVDSAKIVEWLAVVDEAWKILYPLHHMLCGPVARGTEEGYYNIVNQTGGRRHVFYTTVQGAPLLLLRSDYHKNLKQTSLVKEIHRVCPHVLAEATWILIQLVRPVEAAFAAEYIIPPELFDKASVEYASGLYVSLGRRMDNITMSHCLKAFFERRLQCSIGLRLFRHLSIFIQRRELSKAPKDDKAKELVVAAEVMNGHTADTGERIYARLAQMGSGSGSLRDAQIKICLLMQRVYGVDSFPPPQSAKGLVKPTKQSPLLKQESSRKVTRPLKPRQGAVKQDKPSTYAGEVSKPARQLQPGAQRVDFIFITQASFKGIQWSAPFSYRRIHHSNEVLRGFTCIGIISSARTDFAFKLLSLAELSHLVILNLTEDVLPTSVGATTDAGAMCFDHVSDICIEREPIHDTLSSPTERSSELDLNLSSHPNLSL</sequence>
<feature type="region of interest" description="Disordered" evidence="3">
    <location>
        <begin position="630"/>
        <end position="658"/>
    </location>
</feature>
<feature type="region of interest" description="Disordered" evidence="3">
    <location>
        <begin position="1854"/>
        <end position="1904"/>
    </location>
</feature>
<feature type="compositionally biased region" description="Polar residues" evidence="3">
    <location>
        <begin position="2029"/>
        <end position="2038"/>
    </location>
</feature>
<evidence type="ECO:0000313" key="5">
    <source>
        <dbReference type="EMBL" id="KAF7424975.1"/>
    </source>
</evidence>
<feature type="region of interest" description="Disordered" evidence="3">
    <location>
        <begin position="1041"/>
        <end position="1086"/>
    </location>
</feature>
<evidence type="ECO:0000256" key="3">
    <source>
        <dbReference type="SAM" id="MobiDB-lite"/>
    </source>
</evidence>